<evidence type="ECO:0000256" key="2">
    <source>
        <dbReference type="ARBA" id="ARBA00022737"/>
    </source>
</evidence>
<evidence type="ECO:0000313" key="7">
    <source>
        <dbReference type="EMBL" id="KAF3326019.1"/>
    </source>
</evidence>
<proteinExistence type="inferred from homology"/>
<feature type="repeat" description="PPR" evidence="4">
    <location>
        <begin position="251"/>
        <end position="285"/>
    </location>
</feature>
<organism evidence="7 8">
    <name type="scientific">Carex littledalei</name>
    <dbReference type="NCBI Taxonomy" id="544730"/>
    <lineage>
        <taxon>Eukaryota</taxon>
        <taxon>Viridiplantae</taxon>
        <taxon>Streptophyta</taxon>
        <taxon>Embryophyta</taxon>
        <taxon>Tracheophyta</taxon>
        <taxon>Spermatophyta</taxon>
        <taxon>Magnoliopsida</taxon>
        <taxon>Liliopsida</taxon>
        <taxon>Poales</taxon>
        <taxon>Cyperaceae</taxon>
        <taxon>Cyperoideae</taxon>
        <taxon>Cariceae</taxon>
        <taxon>Carex</taxon>
        <taxon>Carex subgen. Euthyceras</taxon>
    </lineage>
</organism>
<feature type="compositionally biased region" description="Basic and acidic residues" evidence="5">
    <location>
        <begin position="864"/>
        <end position="874"/>
    </location>
</feature>
<evidence type="ECO:0000256" key="1">
    <source>
        <dbReference type="ARBA" id="ARBA00007626"/>
    </source>
</evidence>
<reference evidence="7" key="1">
    <citation type="submission" date="2020-01" db="EMBL/GenBank/DDBJ databases">
        <title>Genome sequence of Kobresia littledalei, the first chromosome-level genome in the family Cyperaceae.</title>
        <authorList>
            <person name="Qu G."/>
        </authorList>
    </citation>
    <scope>NUCLEOTIDE SEQUENCE</scope>
    <source>
        <strain evidence="7">C.B.Clarke</strain>
        <tissue evidence="7">Leaf</tissue>
    </source>
</reference>
<dbReference type="OrthoDB" id="185373at2759"/>
<feature type="repeat" description="PPR" evidence="4">
    <location>
        <begin position="531"/>
        <end position="565"/>
    </location>
</feature>
<dbReference type="PROSITE" id="PS51375">
    <property type="entry name" value="PPR"/>
    <property type="match status" value="11"/>
</dbReference>
<keyword evidence="3" id="KW-0809">Transit peptide</keyword>
<feature type="compositionally biased region" description="Polar residues" evidence="5">
    <location>
        <begin position="48"/>
        <end position="60"/>
    </location>
</feature>
<feature type="repeat" description="PPR" evidence="4">
    <location>
        <begin position="180"/>
        <end position="214"/>
    </location>
</feature>
<dbReference type="Gene3D" id="1.25.40.10">
    <property type="entry name" value="Tetratricopeptide repeat domain"/>
    <property type="match status" value="5"/>
</dbReference>
<dbReference type="InterPro" id="IPR002625">
    <property type="entry name" value="Smr_dom"/>
</dbReference>
<feature type="region of interest" description="Disordered" evidence="5">
    <location>
        <begin position="812"/>
        <end position="836"/>
    </location>
</feature>
<dbReference type="Proteomes" id="UP000623129">
    <property type="component" value="Unassembled WGS sequence"/>
</dbReference>
<feature type="repeat" description="PPR" evidence="4">
    <location>
        <begin position="215"/>
        <end position="250"/>
    </location>
</feature>
<feature type="repeat" description="PPR" evidence="4">
    <location>
        <begin position="356"/>
        <end position="390"/>
    </location>
</feature>
<evidence type="ECO:0000256" key="4">
    <source>
        <dbReference type="PROSITE-ProRule" id="PRU00708"/>
    </source>
</evidence>
<dbReference type="Pfam" id="PF12854">
    <property type="entry name" value="PPR_1"/>
    <property type="match status" value="1"/>
</dbReference>
<dbReference type="AlphaFoldDB" id="A0A833QN02"/>
<dbReference type="FunFam" id="1.25.40.10:FF:000530">
    <property type="entry name" value="Pentatricopeptide repeat-containing protein At1g74850, chloroplastic"/>
    <property type="match status" value="1"/>
</dbReference>
<comment type="caution">
    <text evidence="7">The sequence shown here is derived from an EMBL/GenBank/DDBJ whole genome shotgun (WGS) entry which is preliminary data.</text>
</comment>
<evidence type="ECO:0000256" key="3">
    <source>
        <dbReference type="ARBA" id="ARBA00022946"/>
    </source>
</evidence>
<dbReference type="EMBL" id="SWLB01000019">
    <property type="protein sequence ID" value="KAF3326019.1"/>
    <property type="molecule type" value="Genomic_DNA"/>
</dbReference>
<feature type="region of interest" description="Disordered" evidence="5">
    <location>
        <begin position="41"/>
        <end position="60"/>
    </location>
</feature>
<feature type="repeat" description="PPR" evidence="4">
    <location>
        <begin position="426"/>
        <end position="460"/>
    </location>
</feature>
<dbReference type="InterPro" id="IPR002885">
    <property type="entry name" value="PPR_rpt"/>
</dbReference>
<feature type="repeat" description="PPR" evidence="4">
    <location>
        <begin position="496"/>
        <end position="530"/>
    </location>
</feature>
<feature type="repeat" description="PPR" evidence="4">
    <location>
        <begin position="321"/>
        <end position="355"/>
    </location>
</feature>
<dbReference type="PROSITE" id="PS50828">
    <property type="entry name" value="SMR"/>
    <property type="match status" value="1"/>
</dbReference>
<dbReference type="PANTHER" id="PTHR47447">
    <property type="entry name" value="OS03G0856100 PROTEIN"/>
    <property type="match status" value="1"/>
</dbReference>
<evidence type="ECO:0000256" key="5">
    <source>
        <dbReference type="SAM" id="MobiDB-lite"/>
    </source>
</evidence>
<evidence type="ECO:0000259" key="6">
    <source>
        <dbReference type="PROSITE" id="PS50828"/>
    </source>
</evidence>
<dbReference type="PANTHER" id="PTHR47447:SF28">
    <property type="entry name" value="PENTACOTRIPEPTIDE-REPEAT REGION OF PRORP DOMAIN-CONTAINING PROTEIN"/>
    <property type="match status" value="1"/>
</dbReference>
<name>A0A833QN02_9POAL</name>
<feature type="region of interest" description="Disordered" evidence="5">
    <location>
        <begin position="851"/>
        <end position="874"/>
    </location>
</feature>
<feature type="repeat" description="PPR" evidence="4">
    <location>
        <begin position="286"/>
        <end position="320"/>
    </location>
</feature>
<accession>A0A833QN02</accession>
<dbReference type="NCBIfam" id="TIGR00756">
    <property type="entry name" value="PPR"/>
    <property type="match status" value="10"/>
</dbReference>
<keyword evidence="2" id="KW-0677">Repeat</keyword>
<feature type="domain" description="Smr" evidence="6">
    <location>
        <begin position="718"/>
        <end position="807"/>
    </location>
</feature>
<feature type="repeat" description="PPR" evidence="4">
    <location>
        <begin position="391"/>
        <end position="425"/>
    </location>
</feature>
<sequence length="874" mass="98441">MALLSSSSSVCCSLPSTSFHTTNLFFLFTNEPSRTIRVSHRGPRPLATLTTNSKPQTQQDRLAPLQVQPESVEKGKYSYEVESLIDRISRLPPRGSIAKCLETCKNKLSIADFALVYREFARRGDWQRSLRLFKYMQRHTWCRPDEHIYAILIGVLGRHGLLAKAQDVFLDMPTYSIPRTALSYTSLINSYARNGDHDTARSLLNQMKSERIPPTVLTYNTIINSFARADVPWDVLLGLFAEMRHDGIHPDIVTYNTLLAAAGARGLAEEAEIVLKTMLESGVLPDLTTHKYLVDTFVKLGRLERVPELLDEMAKGGHLPDASAYNILIEAFAKEGRAREAMSVLRQMQSAGCVPTSATYSIVLDVYGQKGRYDDVRDLFLEMKVGNTAPDVETYNILLRTFGEGGYFREVVTLFRDMLDENVVPNMETYEVLLFACGKGGLYDDAKYAVMRMKSEGLVPSTRAYTGFVEACGLVAFYEEAFVAFNTMHEVESTPNIETYNSLIYGYGRGGLIKEAEAVVLRMNAAWMERDTHSFTGLVEAYCQGGQYDDAVKTYVEMQKSRCSPSERTLEAVLRSYCMAELVDESREQFEEIRSARGAPSIMAYCMMLSLYAKLDRWQDANEILEEMKENRTSSTHNIIACMINGEYDSGSNWQMVEYVFDKCGLEGCDYGLRFYNALLDALWWLNQRARAARVLTEARKRGLYPELFRQSKLVWSIDVHRMSIGAALTAVSAWLNDIHDRLKTEKHPPQLASVVVARGVMEESNATKVLSLPKAVYTYLKESISSSFQFPVWNKGRIVCQRSQLKKIQPAMLVSDPESSSDELSEETASTTDSLISLTDIPIPFSTHRKKIWTDDGSGDNPSIKKEAELLPS</sequence>
<protein>
    <submittedName>
        <fullName evidence="7">Pentatricopeptide repeat-containing protein</fullName>
    </submittedName>
</protein>
<dbReference type="Pfam" id="PF01535">
    <property type="entry name" value="PPR"/>
    <property type="match status" value="2"/>
</dbReference>
<dbReference type="InterPro" id="IPR011990">
    <property type="entry name" value="TPR-like_helical_dom_sf"/>
</dbReference>
<evidence type="ECO:0000313" key="8">
    <source>
        <dbReference type="Proteomes" id="UP000623129"/>
    </source>
</evidence>
<dbReference type="Pfam" id="PF13812">
    <property type="entry name" value="PPR_3"/>
    <property type="match status" value="2"/>
</dbReference>
<feature type="repeat" description="PPR" evidence="4">
    <location>
        <begin position="601"/>
        <end position="635"/>
    </location>
</feature>
<dbReference type="SMART" id="SM00463">
    <property type="entry name" value="SMR"/>
    <property type="match status" value="1"/>
</dbReference>
<keyword evidence="8" id="KW-1185">Reference proteome</keyword>
<comment type="similarity">
    <text evidence="1">Belongs to the PPR family. P subfamily.</text>
</comment>
<gene>
    <name evidence="7" type="ORF">FCM35_KLT09099</name>
</gene>
<dbReference type="Pfam" id="PF13041">
    <property type="entry name" value="PPR_2"/>
    <property type="match status" value="3"/>
</dbReference>